<evidence type="ECO:0000313" key="1">
    <source>
        <dbReference type="EMBL" id="MFB6491032.1"/>
    </source>
</evidence>
<reference evidence="1" key="1">
    <citation type="submission" date="2024-07" db="EMBL/GenBank/DDBJ databases">
        <title>Metagenome and Metagenome-Assembled Genomes of Archaea from a hot spring from the geothermal field of Los Azufres, Mexico.</title>
        <authorList>
            <person name="Marin-Paredes R."/>
            <person name="Martinez-Romero E."/>
            <person name="Servin-Garciduenas L.E."/>
        </authorList>
    </citation>
    <scope>NUCLEOTIDE SEQUENCE</scope>
</reference>
<dbReference type="Proteomes" id="UP000033636">
    <property type="component" value="Unassembled WGS sequence"/>
</dbReference>
<comment type="caution">
    <text evidence="1">The sequence shown here is derived from an EMBL/GenBank/DDBJ whole genome shotgun (WGS) entry which is preliminary data.</text>
</comment>
<dbReference type="EMBL" id="JZWT02000019">
    <property type="protein sequence ID" value="MFB6491032.1"/>
    <property type="molecule type" value="Genomic_DNA"/>
</dbReference>
<gene>
    <name evidence="1" type="ORF">TU35_007305</name>
</gene>
<evidence type="ECO:0000313" key="2">
    <source>
        <dbReference type="Proteomes" id="UP000033636"/>
    </source>
</evidence>
<sequence>MDHFFDLFLAEARGRIKRYLESQGDSSYGTFLARIKMLEAPRPEAEPSARVAAVDGGIGAVELANGHRVIIARAAAVGPGISKRELIVDVEPVDSKALPWAYLTLVESLAATRAIQEGGLDYLLMDGSLYAKAIMLIHNLILTREFQALFYIPEFIAALNALAELVVQAEGAGVKLVFVSKDSRFKVLKEYAAFEALKGRIDDYIVERGLSWYSIMWLRRFRKELLREYQRMRGDYEAAAAFDLLFRQSVTDSAFLAGMAPRTYTMPMLLGACDAYMSHKGLTSVGKLRAAVRDRVEDALIFRREPRASLDEYAAMAERALSSLPKILLFYLKPAQGAEPLMVEVPLKGSRMFDGPSVKAFYPRAEVDDVVSLLLSQYRDEAHYNAWLYYAHTVASFKSSQLSLYAVYIRQMLGGAAAAARRVKMALGI</sequence>
<accession>A0ACC6V278</accession>
<protein>
    <submittedName>
        <fullName evidence="1">DNA double-strand break repair nuclease NurA</fullName>
    </submittedName>
</protein>
<proteinExistence type="predicted"/>
<name>A0ACC6V278_9CREN</name>
<organism evidence="1 2">
    <name type="scientific">Thermoproteus sp. AZ2</name>
    <dbReference type="NCBI Taxonomy" id="1609232"/>
    <lineage>
        <taxon>Archaea</taxon>
        <taxon>Thermoproteota</taxon>
        <taxon>Thermoprotei</taxon>
        <taxon>Thermoproteales</taxon>
        <taxon>Thermoproteaceae</taxon>
        <taxon>Thermoproteus</taxon>
    </lineage>
</organism>